<name>A0A1M6J758_MALRU</name>
<accession>A0A1M6J758</accession>
<gene>
    <name evidence="3" type="ORF">SAMN02745165_02326</name>
</gene>
<evidence type="ECO:0000313" key="4">
    <source>
        <dbReference type="Proteomes" id="UP000184171"/>
    </source>
</evidence>
<evidence type="ECO:0000256" key="1">
    <source>
        <dbReference type="SAM" id="MobiDB-lite"/>
    </source>
</evidence>
<feature type="region of interest" description="Disordered" evidence="1">
    <location>
        <begin position="135"/>
        <end position="154"/>
    </location>
</feature>
<evidence type="ECO:0000256" key="2">
    <source>
        <dbReference type="SAM" id="SignalP"/>
    </source>
</evidence>
<dbReference type="PROSITE" id="PS51257">
    <property type="entry name" value="PROKAR_LIPOPROTEIN"/>
    <property type="match status" value="1"/>
</dbReference>
<organism evidence="3 4">
    <name type="scientific">Malonomonas rubra DSM 5091</name>
    <dbReference type="NCBI Taxonomy" id="1122189"/>
    <lineage>
        <taxon>Bacteria</taxon>
        <taxon>Pseudomonadati</taxon>
        <taxon>Thermodesulfobacteriota</taxon>
        <taxon>Desulfuromonadia</taxon>
        <taxon>Desulfuromonadales</taxon>
        <taxon>Geopsychrobacteraceae</taxon>
        <taxon>Malonomonas</taxon>
    </lineage>
</organism>
<dbReference type="RefSeq" id="WP_084092048.1">
    <property type="nucleotide sequence ID" value="NZ_FQZT01000008.1"/>
</dbReference>
<evidence type="ECO:0008006" key="5">
    <source>
        <dbReference type="Google" id="ProtNLM"/>
    </source>
</evidence>
<dbReference type="EMBL" id="FQZT01000008">
    <property type="protein sequence ID" value="SHJ42519.1"/>
    <property type="molecule type" value="Genomic_DNA"/>
</dbReference>
<feature type="region of interest" description="Disordered" evidence="1">
    <location>
        <begin position="26"/>
        <end position="56"/>
    </location>
</feature>
<reference evidence="3 4" key="1">
    <citation type="submission" date="2016-11" db="EMBL/GenBank/DDBJ databases">
        <authorList>
            <person name="Jaros S."/>
            <person name="Januszkiewicz K."/>
            <person name="Wedrychowicz H."/>
        </authorList>
    </citation>
    <scope>NUCLEOTIDE SEQUENCE [LARGE SCALE GENOMIC DNA]</scope>
    <source>
        <strain evidence="3 4">DSM 5091</strain>
    </source>
</reference>
<proteinExistence type="predicted"/>
<feature type="compositionally biased region" description="Polar residues" evidence="1">
    <location>
        <begin position="26"/>
        <end position="35"/>
    </location>
</feature>
<keyword evidence="4" id="KW-1185">Reference proteome</keyword>
<dbReference type="Proteomes" id="UP000184171">
    <property type="component" value="Unassembled WGS sequence"/>
</dbReference>
<dbReference type="STRING" id="1122189.SAMN02745165_02326"/>
<sequence length="263" mass="27183">MKKTLNLIAISLAALVLVACSQDKPAQTASQTPGSATPPAMSAPAEQAPKAGGTSGTVVETMNAAGYTYVQVDSGTEKIWAAAPAFEVKVGDSVVVPDGMAMNNYHSKTLNRDFPVVYFVDSVLNASAPAAPTVASTDMPAGHPATNTAAPAPDVDLSNISKADGGLTVGEVYGDKANLSGKDIVLRGKVVKYSPQIMGKNWLHVQDGSGDQAAGTHDLTVTTNITAQIGDTVLVQGPLTVDKDFGYGYQYDVIIEDAKVTVE</sequence>
<evidence type="ECO:0000313" key="3">
    <source>
        <dbReference type="EMBL" id="SHJ42519.1"/>
    </source>
</evidence>
<keyword evidence="2" id="KW-0732">Signal</keyword>
<feature type="signal peptide" evidence="2">
    <location>
        <begin position="1"/>
        <end position="21"/>
    </location>
</feature>
<dbReference type="OrthoDB" id="1118190at2"/>
<protein>
    <recommendedName>
        <fullName evidence="5">DNA-binding protein</fullName>
    </recommendedName>
</protein>
<dbReference type="AlphaFoldDB" id="A0A1M6J758"/>
<feature type="chain" id="PRO_5011979923" description="DNA-binding protein" evidence="2">
    <location>
        <begin position="22"/>
        <end position="263"/>
    </location>
</feature>